<dbReference type="EMBL" id="KV722427">
    <property type="protein sequence ID" value="OCH89424.1"/>
    <property type="molecule type" value="Genomic_DNA"/>
</dbReference>
<dbReference type="Proteomes" id="UP000250043">
    <property type="component" value="Unassembled WGS sequence"/>
</dbReference>
<gene>
    <name evidence="2" type="ORF">OBBRIDRAFT_835827</name>
</gene>
<protein>
    <submittedName>
        <fullName evidence="2">Uncharacterized protein</fullName>
    </submittedName>
</protein>
<evidence type="ECO:0000256" key="1">
    <source>
        <dbReference type="SAM" id="MobiDB-lite"/>
    </source>
</evidence>
<feature type="region of interest" description="Disordered" evidence="1">
    <location>
        <begin position="218"/>
        <end position="293"/>
    </location>
</feature>
<name>A0A8E2DL21_9APHY</name>
<proteinExistence type="predicted"/>
<sequence>MAVFTQLAISQDIMSEGVEVSGSYVAWSANTTLDAEEMESILEKACQEQDSISALGLLAVVDRFALDDESTDDKEPPATIPQNLSDASFTSILDAQRLREIKRDIHTEVRIPDFCVLLLRRDGLLLEKPIVVFIIELKPYNEGDDSCQKISEAYPQLLTQARFALDYYRHQNVVSGIVACGQFWRMWEFRCTDLAPLPDHALGENYNGDYQETPIQQRKHDLVADPAAKKNNTSKMRGKEEKKQSEDSGEAMMSEKAKSKRRAMEPEQGPSYPCAGEDVRRRSKRKRTAVVRS</sequence>
<feature type="compositionally biased region" description="Basic residues" evidence="1">
    <location>
        <begin position="281"/>
        <end position="293"/>
    </location>
</feature>
<keyword evidence="3" id="KW-1185">Reference proteome</keyword>
<feature type="compositionally biased region" description="Basic and acidic residues" evidence="1">
    <location>
        <begin position="253"/>
        <end position="265"/>
    </location>
</feature>
<dbReference type="AlphaFoldDB" id="A0A8E2DL21"/>
<evidence type="ECO:0000313" key="3">
    <source>
        <dbReference type="Proteomes" id="UP000250043"/>
    </source>
</evidence>
<evidence type="ECO:0000313" key="2">
    <source>
        <dbReference type="EMBL" id="OCH89424.1"/>
    </source>
</evidence>
<accession>A0A8E2DL21</accession>
<organism evidence="2 3">
    <name type="scientific">Obba rivulosa</name>
    <dbReference type="NCBI Taxonomy" id="1052685"/>
    <lineage>
        <taxon>Eukaryota</taxon>
        <taxon>Fungi</taxon>
        <taxon>Dikarya</taxon>
        <taxon>Basidiomycota</taxon>
        <taxon>Agaricomycotina</taxon>
        <taxon>Agaricomycetes</taxon>
        <taxon>Polyporales</taxon>
        <taxon>Gelatoporiaceae</taxon>
        <taxon>Obba</taxon>
    </lineage>
</organism>
<feature type="compositionally biased region" description="Basic and acidic residues" evidence="1">
    <location>
        <begin position="237"/>
        <end position="246"/>
    </location>
</feature>
<reference evidence="2 3" key="1">
    <citation type="submission" date="2016-07" db="EMBL/GenBank/DDBJ databases">
        <title>Draft genome of the white-rot fungus Obba rivulosa 3A-2.</title>
        <authorList>
            <consortium name="DOE Joint Genome Institute"/>
            <person name="Miettinen O."/>
            <person name="Riley R."/>
            <person name="Acob R."/>
            <person name="Barry K."/>
            <person name="Cullen D."/>
            <person name="De Vries R."/>
            <person name="Hainaut M."/>
            <person name="Hatakka A."/>
            <person name="Henrissat B."/>
            <person name="Hilden K."/>
            <person name="Kuo R."/>
            <person name="Labutti K."/>
            <person name="Lipzen A."/>
            <person name="Makela M.R."/>
            <person name="Sandor L."/>
            <person name="Spatafora J.W."/>
            <person name="Grigoriev I.V."/>
            <person name="Hibbett D.S."/>
        </authorList>
    </citation>
    <scope>NUCLEOTIDE SEQUENCE [LARGE SCALE GENOMIC DNA]</scope>
    <source>
        <strain evidence="2 3">3A-2</strain>
    </source>
</reference>